<name>A0AA87DHC3_9LACO</name>
<keyword evidence="1" id="KW-0812">Transmembrane</keyword>
<dbReference type="AlphaFoldDB" id="A0AA87DHC3"/>
<organism evidence="2 3">
    <name type="scientific">Lactobacillus paragasseri JV-V03</name>
    <dbReference type="NCBI Taxonomy" id="525326"/>
    <lineage>
        <taxon>Bacteria</taxon>
        <taxon>Bacillati</taxon>
        <taxon>Bacillota</taxon>
        <taxon>Bacilli</taxon>
        <taxon>Lactobacillales</taxon>
        <taxon>Lactobacillaceae</taxon>
        <taxon>Lactobacillus</taxon>
    </lineage>
</organism>
<evidence type="ECO:0000313" key="2">
    <source>
        <dbReference type="EMBL" id="EFJ69060.1"/>
    </source>
</evidence>
<evidence type="ECO:0000256" key="1">
    <source>
        <dbReference type="SAM" id="Phobius"/>
    </source>
</evidence>
<dbReference type="EMBL" id="ACGO02000003">
    <property type="protein sequence ID" value="EFJ69060.1"/>
    <property type="molecule type" value="Genomic_DNA"/>
</dbReference>
<accession>A0AA87DHC3</accession>
<dbReference type="Proteomes" id="UP000003672">
    <property type="component" value="Unassembled WGS sequence"/>
</dbReference>
<evidence type="ECO:0000313" key="3">
    <source>
        <dbReference type="Proteomes" id="UP000003672"/>
    </source>
</evidence>
<feature type="transmembrane region" description="Helical" evidence="1">
    <location>
        <begin position="35"/>
        <end position="54"/>
    </location>
</feature>
<comment type="caution">
    <text evidence="2">The sequence shown here is derived from an EMBL/GenBank/DDBJ whole genome shotgun (WGS) entry which is preliminary data.</text>
</comment>
<protein>
    <recommendedName>
        <fullName evidence="4">MFS transporter permease</fullName>
    </recommendedName>
</protein>
<proteinExistence type="predicted"/>
<keyword evidence="1" id="KW-1133">Transmembrane helix</keyword>
<gene>
    <name evidence="2" type="ORF">HMPREF0514_11691</name>
</gene>
<evidence type="ECO:0008006" key="4">
    <source>
        <dbReference type="Google" id="ProtNLM"/>
    </source>
</evidence>
<sequence length="56" mass="6275">MAFFFVFIILSFYFLLAAVVSTVSLKMQQWLVNAIAQKILASGIGLINTILMVLHQ</sequence>
<reference evidence="2 3" key="1">
    <citation type="submission" date="2010-06" db="EMBL/GenBank/DDBJ databases">
        <authorList>
            <person name="Muzny D."/>
            <person name="Qin X."/>
            <person name="Buhay C."/>
            <person name="Dugan-Rocha S."/>
            <person name="Ding Y."/>
            <person name="Chen G."/>
            <person name="Hawes A."/>
            <person name="Holder M."/>
            <person name="Jhangiani S."/>
            <person name="Johnson A."/>
            <person name="Khan Z."/>
            <person name="Li Z."/>
            <person name="Liu W."/>
            <person name="Liu X."/>
            <person name="Perez L."/>
            <person name="Shen H."/>
            <person name="Wang Q."/>
            <person name="Watt J."/>
            <person name="Xi L."/>
            <person name="Xin Y."/>
            <person name="Zhou J."/>
            <person name="Deng J."/>
            <person name="Jiang H."/>
            <person name="Liu Y."/>
            <person name="Qu J."/>
            <person name="Song X.-Z."/>
            <person name="Zhang L."/>
            <person name="Villasana D."/>
            <person name="Johnson A."/>
            <person name="Liu J."/>
            <person name="Liyanage D."/>
            <person name="Lorensuhewa L."/>
            <person name="Robinson T."/>
            <person name="Song A."/>
            <person name="Song B.-B."/>
            <person name="Dinh H."/>
            <person name="Thornton R."/>
            <person name="Coyle M."/>
            <person name="Francisco L."/>
            <person name="Jackson L."/>
            <person name="Javaid M."/>
            <person name="Korchina V."/>
            <person name="Kovar C."/>
            <person name="Mata R."/>
            <person name="Mathew T."/>
            <person name="Ngo R."/>
            <person name="Nguyen L."/>
            <person name="Nguyen N."/>
            <person name="Okwuonu G."/>
            <person name="Ongeri F."/>
            <person name="Pham C."/>
            <person name="Simmons D."/>
            <person name="Wilczek-Boney K."/>
            <person name="Hale W."/>
            <person name="Jakkamsetti A."/>
            <person name="Pham P."/>
            <person name="Ruth R."/>
            <person name="San Lucas F."/>
            <person name="Warren J."/>
            <person name="Zhang J."/>
            <person name="Zhao Z."/>
            <person name="Zhou C."/>
            <person name="Zhu D."/>
            <person name="Lee S."/>
            <person name="Bess C."/>
            <person name="Blankenburg K."/>
            <person name="Forbes L."/>
            <person name="Fu Q."/>
            <person name="Gubbala S."/>
            <person name="Hirani K."/>
            <person name="Jayaseelan J.C."/>
            <person name="Lara F."/>
            <person name="Munidasa M."/>
            <person name="Palculict T."/>
            <person name="Patil S."/>
            <person name="Pu L.-L."/>
            <person name="Saada N."/>
            <person name="Tang L."/>
            <person name="Weissenberger G."/>
            <person name="Zhu Y."/>
            <person name="Hemphill L."/>
            <person name="Shang Y."/>
            <person name="Youmans B."/>
            <person name="Ayvaz T."/>
            <person name="Ross M."/>
            <person name="Santibanez J."/>
            <person name="Aqrawi P."/>
            <person name="Gross S."/>
            <person name="Joshi V."/>
            <person name="Fowler G."/>
            <person name="Nazareth L."/>
            <person name="Reid J."/>
            <person name="Worley K."/>
            <person name="Petrosino J."/>
            <person name="Highlander S."/>
            <person name="Gibbs R."/>
        </authorList>
    </citation>
    <scope>NUCLEOTIDE SEQUENCE [LARGE SCALE GENOMIC DNA]</scope>
    <source>
        <strain evidence="2 3">JV-V03</strain>
    </source>
</reference>
<keyword evidence="1" id="KW-0472">Membrane</keyword>